<dbReference type="PANTHER" id="PTHR42734">
    <property type="entry name" value="METAL TRANSPORT SYSTEM ATP-BINDING PROTEIN TM_0124-RELATED"/>
    <property type="match status" value="1"/>
</dbReference>
<comment type="similarity">
    <text evidence="1">Belongs to the ABC transporter superfamily.</text>
</comment>
<dbReference type="GO" id="GO:0005524">
    <property type="term" value="F:ATP binding"/>
    <property type="evidence" value="ECO:0007669"/>
    <property type="project" value="InterPro"/>
</dbReference>
<organism evidence="4 5">
    <name type="scientific">Liquorilactobacillus capillatus DSM 19910</name>
    <dbReference type="NCBI Taxonomy" id="1423731"/>
    <lineage>
        <taxon>Bacteria</taxon>
        <taxon>Bacillati</taxon>
        <taxon>Bacillota</taxon>
        <taxon>Bacilli</taxon>
        <taxon>Lactobacillales</taxon>
        <taxon>Lactobacillaceae</taxon>
        <taxon>Liquorilactobacillus</taxon>
    </lineage>
</organism>
<dbReference type="PANTHER" id="PTHR42734:SF17">
    <property type="entry name" value="METAL TRANSPORT SYSTEM ATP-BINDING PROTEIN TM_0124-RELATED"/>
    <property type="match status" value="1"/>
</dbReference>
<accession>A0A0R1M8W2</accession>
<name>A0A0R1M8W2_9LACO</name>
<protein>
    <submittedName>
        <fullName evidence="4">Abc-type cobalt transport system atpase component</fullName>
    </submittedName>
</protein>
<dbReference type="RefSeq" id="WP_057744410.1">
    <property type="nucleotide sequence ID" value="NZ_AZEF01000027.1"/>
</dbReference>
<sequence length="233" mass="26388">MEIKNLSFSYHARQIYNNLNIKFSSEIPNIIIGPNGVGKTTLLDTLAHLNPSAASSLIDVPDAKETGYQLQRTFFYPTLTVGQTLEIYRKIDHAGSRRETPVMEHIYTEVLKPLETVKMGMLSGGEKRIVLTYGTCLLQRKMYLFDEPLSGIDASNAYLIMDILCSLAEKELVVMTTHQLGQLKNKKARIFCLNQKRCVFNGTYSELLQLEETQEVDEAYSKLINSTRTNLVQ</sequence>
<feature type="domain" description="ABC transporter" evidence="3">
    <location>
        <begin position="1"/>
        <end position="220"/>
    </location>
</feature>
<evidence type="ECO:0000259" key="3">
    <source>
        <dbReference type="PROSITE" id="PS50893"/>
    </source>
</evidence>
<dbReference type="STRING" id="1423731.FC81_GL001351"/>
<evidence type="ECO:0000256" key="1">
    <source>
        <dbReference type="ARBA" id="ARBA00005417"/>
    </source>
</evidence>
<dbReference type="Pfam" id="PF00005">
    <property type="entry name" value="ABC_tran"/>
    <property type="match status" value="1"/>
</dbReference>
<dbReference type="PROSITE" id="PS50893">
    <property type="entry name" value="ABC_TRANSPORTER_2"/>
    <property type="match status" value="1"/>
</dbReference>
<dbReference type="InterPro" id="IPR050153">
    <property type="entry name" value="Metal_Ion_Import_ABC"/>
</dbReference>
<gene>
    <name evidence="4" type="ORF">FC81_GL001351</name>
</gene>
<keyword evidence="5" id="KW-1185">Reference proteome</keyword>
<dbReference type="AlphaFoldDB" id="A0A0R1M8W2"/>
<evidence type="ECO:0000313" key="4">
    <source>
        <dbReference type="EMBL" id="KRL01210.1"/>
    </source>
</evidence>
<dbReference type="PATRIC" id="fig|1423731.3.peg.1390"/>
<reference evidence="4 5" key="1">
    <citation type="journal article" date="2015" name="Genome Announc.">
        <title>Expanding the biotechnology potential of lactobacilli through comparative genomics of 213 strains and associated genera.</title>
        <authorList>
            <person name="Sun Z."/>
            <person name="Harris H.M."/>
            <person name="McCann A."/>
            <person name="Guo C."/>
            <person name="Argimon S."/>
            <person name="Zhang W."/>
            <person name="Yang X."/>
            <person name="Jeffery I.B."/>
            <person name="Cooney J.C."/>
            <person name="Kagawa T.F."/>
            <person name="Liu W."/>
            <person name="Song Y."/>
            <person name="Salvetti E."/>
            <person name="Wrobel A."/>
            <person name="Rasinkangas P."/>
            <person name="Parkhill J."/>
            <person name="Rea M.C."/>
            <person name="O'Sullivan O."/>
            <person name="Ritari J."/>
            <person name="Douillard F.P."/>
            <person name="Paul Ross R."/>
            <person name="Yang R."/>
            <person name="Briner A.E."/>
            <person name="Felis G.E."/>
            <person name="de Vos W.M."/>
            <person name="Barrangou R."/>
            <person name="Klaenhammer T.R."/>
            <person name="Caufield P.W."/>
            <person name="Cui Y."/>
            <person name="Zhang H."/>
            <person name="O'Toole P.W."/>
        </authorList>
    </citation>
    <scope>NUCLEOTIDE SEQUENCE [LARGE SCALE GENOMIC DNA]</scope>
    <source>
        <strain evidence="4 5">DSM 19910</strain>
    </source>
</reference>
<dbReference type="GO" id="GO:0016887">
    <property type="term" value="F:ATP hydrolysis activity"/>
    <property type="evidence" value="ECO:0007669"/>
    <property type="project" value="InterPro"/>
</dbReference>
<proteinExistence type="inferred from homology"/>
<dbReference type="EMBL" id="AZEF01000027">
    <property type="protein sequence ID" value="KRL01210.1"/>
    <property type="molecule type" value="Genomic_DNA"/>
</dbReference>
<dbReference type="SUPFAM" id="SSF52540">
    <property type="entry name" value="P-loop containing nucleoside triphosphate hydrolases"/>
    <property type="match status" value="1"/>
</dbReference>
<comment type="caution">
    <text evidence="4">The sequence shown here is derived from an EMBL/GenBank/DDBJ whole genome shotgun (WGS) entry which is preliminary data.</text>
</comment>
<dbReference type="Proteomes" id="UP000051621">
    <property type="component" value="Unassembled WGS sequence"/>
</dbReference>
<dbReference type="Gene3D" id="3.40.50.300">
    <property type="entry name" value="P-loop containing nucleotide triphosphate hydrolases"/>
    <property type="match status" value="1"/>
</dbReference>
<evidence type="ECO:0000256" key="2">
    <source>
        <dbReference type="ARBA" id="ARBA00022448"/>
    </source>
</evidence>
<dbReference type="InterPro" id="IPR003439">
    <property type="entry name" value="ABC_transporter-like_ATP-bd"/>
</dbReference>
<evidence type="ECO:0000313" key="5">
    <source>
        <dbReference type="Proteomes" id="UP000051621"/>
    </source>
</evidence>
<keyword evidence="2" id="KW-0813">Transport</keyword>
<dbReference type="InterPro" id="IPR027417">
    <property type="entry name" value="P-loop_NTPase"/>
</dbReference>